<protein>
    <submittedName>
        <fullName evidence="4">Autotransporter outer membrane beta-barrel domain-containing protein</fullName>
    </submittedName>
</protein>
<evidence type="ECO:0000256" key="1">
    <source>
        <dbReference type="ARBA" id="ARBA00022729"/>
    </source>
</evidence>
<name>A0A5N1J754_9BACT</name>
<dbReference type="Gene3D" id="2.40.128.130">
    <property type="entry name" value="Autotransporter beta-domain"/>
    <property type="match status" value="1"/>
</dbReference>
<reference evidence="4 5" key="1">
    <citation type="submission" date="2019-09" db="EMBL/GenBank/DDBJ databases">
        <title>Genome sequence of Adhaeribacter sp. M2.</title>
        <authorList>
            <person name="Srinivasan S."/>
        </authorList>
    </citation>
    <scope>NUCLEOTIDE SEQUENCE [LARGE SCALE GENOMIC DNA]</scope>
    <source>
        <strain evidence="4 5">M2</strain>
    </source>
</reference>
<dbReference type="AlphaFoldDB" id="A0A5N1J754"/>
<evidence type="ECO:0000259" key="3">
    <source>
        <dbReference type="Pfam" id="PF13505"/>
    </source>
</evidence>
<dbReference type="InterPro" id="IPR027385">
    <property type="entry name" value="Beta-barrel_OMP"/>
</dbReference>
<accession>A0A5N1J754</accession>
<evidence type="ECO:0000313" key="4">
    <source>
        <dbReference type="EMBL" id="KAA9345943.1"/>
    </source>
</evidence>
<dbReference type="EMBL" id="VTWT01000001">
    <property type="protein sequence ID" value="KAA9345943.1"/>
    <property type="molecule type" value="Genomic_DNA"/>
</dbReference>
<feature type="signal peptide" evidence="2">
    <location>
        <begin position="1"/>
        <end position="20"/>
    </location>
</feature>
<dbReference type="RefSeq" id="WP_150902086.1">
    <property type="nucleotide sequence ID" value="NZ_VTWT01000001.1"/>
</dbReference>
<dbReference type="SUPFAM" id="SSF103515">
    <property type="entry name" value="Autotransporter"/>
    <property type="match status" value="1"/>
</dbReference>
<dbReference type="Pfam" id="PF13505">
    <property type="entry name" value="OMP_b-brl"/>
    <property type="match status" value="1"/>
</dbReference>
<organism evidence="4 5">
    <name type="scientific">Adhaeribacter soli</name>
    <dbReference type="NCBI Taxonomy" id="2607655"/>
    <lineage>
        <taxon>Bacteria</taxon>
        <taxon>Pseudomonadati</taxon>
        <taxon>Bacteroidota</taxon>
        <taxon>Cytophagia</taxon>
        <taxon>Cytophagales</taxon>
        <taxon>Hymenobacteraceae</taxon>
        <taxon>Adhaeribacter</taxon>
    </lineage>
</organism>
<keyword evidence="5" id="KW-1185">Reference proteome</keyword>
<feature type="domain" description="Outer membrane protein beta-barrel" evidence="3">
    <location>
        <begin position="85"/>
        <end position="203"/>
    </location>
</feature>
<dbReference type="Proteomes" id="UP000326570">
    <property type="component" value="Unassembled WGS sequence"/>
</dbReference>
<feature type="chain" id="PRO_5024848949" evidence="2">
    <location>
        <begin position="21"/>
        <end position="211"/>
    </location>
</feature>
<evidence type="ECO:0000256" key="2">
    <source>
        <dbReference type="SAM" id="SignalP"/>
    </source>
</evidence>
<keyword evidence="1 2" id="KW-0732">Signal</keyword>
<sequence length="211" mass="23699">MHKFTLLLTLFLFGFNLAFAQENRSSLINAKIKDGSIMLGGSLGASYQKYSHDNRITKKKESGDLITARLNTKSGYFFLPDFVVGLNLAFEHTNINVDSTRYGDSKTTYVLAGPFVRYYFNSGIFLEGNVNAGVFSIKGGNKSDIKNALVGIGYAYFLNDRIAIEPQLSFKYEMSRIDNADYNQVDHHFGPEFNIGIQAYLWSPTRVLPTK</sequence>
<dbReference type="InterPro" id="IPR036709">
    <property type="entry name" value="Autotransporte_beta_dom_sf"/>
</dbReference>
<gene>
    <name evidence="4" type="ORF">F0P94_02350</name>
</gene>
<evidence type="ECO:0000313" key="5">
    <source>
        <dbReference type="Proteomes" id="UP000326570"/>
    </source>
</evidence>
<proteinExistence type="predicted"/>
<comment type="caution">
    <text evidence="4">The sequence shown here is derived from an EMBL/GenBank/DDBJ whole genome shotgun (WGS) entry which is preliminary data.</text>
</comment>